<feature type="transmembrane region" description="Helical" evidence="1">
    <location>
        <begin position="192"/>
        <end position="209"/>
    </location>
</feature>
<reference evidence="2 3" key="1">
    <citation type="submission" date="2016-09" db="EMBL/GenBank/DDBJ databases">
        <title>Xenorhabdus thuongxuanensis sp. nov. and Xenorhabdus eapokensis sp. nov., isolated from Steinernema species.</title>
        <authorList>
            <person name="Kaempfer P."/>
            <person name="Tobias N.J."/>
            <person name="Phan Ke L."/>
            <person name="Bode H.B."/>
            <person name="Glaeser S.P."/>
        </authorList>
    </citation>
    <scope>NUCLEOTIDE SEQUENCE [LARGE SCALE GENOMIC DNA]</scope>
    <source>
        <strain evidence="2 3">30TX1</strain>
    </source>
</reference>
<name>A0A1Q5TRH9_9GAMM</name>
<comment type="caution">
    <text evidence="2">The sequence shown here is derived from an EMBL/GenBank/DDBJ whole genome shotgun (WGS) entry which is preliminary data.</text>
</comment>
<feature type="transmembrane region" description="Helical" evidence="1">
    <location>
        <begin position="107"/>
        <end position="130"/>
    </location>
</feature>
<sequence length="402" mass="46374">MRVYITLLFLRLRYYSNVTSEILKKRMNVTLFFLLIISPMAMPFLSQMRLLATPILALTDEQNIYHALFIWCSLSILFIIICSIQTKGISGGNYQKFLETLPISNNIINSLNLSVLFIIDTPILLPFFAAMLFGHDGGVDNIIFLKKIILILLIMIYFLFFQLTYLYSSYSCLIIFLLSLFIPFLISTTSLLTIKIFSFMVLYIFIHKIKNSSFVFFKKTKSRKIVNPNKGFKLNITMISLYYLFGFKYINQRVNLFIILIIPVLILSLLNSMGTSFSVVILLVAFFHVTLMFQTSALLYTMISLHMPMLKLFKSFGISEKNILSVILNVLSITIIALTIPLIITLCYNKLTSIAIFILSTTLFLFRIICILQKYRSGFIFKFILFIISVFTVWEGSCLIHN</sequence>
<evidence type="ECO:0000313" key="2">
    <source>
        <dbReference type="EMBL" id="OKP02833.1"/>
    </source>
</evidence>
<feature type="transmembrane region" description="Helical" evidence="1">
    <location>
        <begin position="142"/>
        <end position="160"/>
    </location>
</feature>
<keyword evidence="1" id="KW-0472">Membrane</keyword>
<accession>A0A1Q5TRH9</accession>
<dbReference type="Pfam" id="PF19632">
    <property type="entry name" value="DUF6136"/>
    <property type="match status" value="1"/>
</dbReference>
<feature type="transmembrane region" description="Helical" evidence="1">
    <location>
        <begin position="351"/>
        <end position="372"/>
    </location>
</feature>
<dbReference type="Proteomes" id="UP000186277">
    <property type="component" value="Unassembled WGS sequence"/>
</dbReference>
<organism evidence="2 3">
    <name type="scientific">Xenorhabdus thuongxuanensis</name>
    <dbReference type="NCBI Taxonomy" id="1873484"/>
    <lineage>
        <taxon>Bacteria</taxon>
        <taxon>Pseudomonadati</taxon>
        <taxon>Pseudomonadota</taxon>
        <taxon>Gammaproteobacteria</taxon>
        <taxon>Enterobacterales</taxon>
        <taxon>Morganellaceae</taxon>
        <taxon>Xenorhabdus</taxon>
    </lineage>
</organism>
<dbReference type="RefSeq" id="WP_074021282.1">
    <property type="nucleotide sequence ID" value="NZ_CAWMWP010000053.1"/>
</dbReference>
<keyword evidence="1" id="KW-1133">Transmembrane helix</keyword>
<evidence type="ECO:0000313" key="3">
    <source>
        <dbReference type="Proteomes" id="UP000186277"/>
    </source>
</evidence>
<evidence type="ECO:0000256" key="1">
    <source>
        <dbReference type="SAM" id="Phobius"/>
    </source>
</evidence>
<feature type="transmembrane region" description="Helical" evidence="1">
    <location>
        <begin position="323"/>
        <end position="345"/>
    </location>
</feature>
<dbReference type="InterPro" id="IPR045614">
    <property type="entry name" value="DUF6136"/>
</dbReference>
<keyword evidence="3" id="KW-1185">Reference proteome</keyword>
<keyword evidence="1" id="KW-0812">Transmembrane</keyword>
<dbReference type="OrthoDB" id="6443174at2"/>
<gene>
    <name evidence="2" type="ORF">Xentx_03109</name>
</gene>
<feature type="transmembrane region" description="Helical" evidence="1">
    <location>
        <begin position="279"/>
        <end position="303"/>
    </location>
</feature>
<proteinExistence type="predicted"/>
<protein>
    <submittedName>
        <fullName evidence="2">Uncharacterized protein</fullName>
    </submittedName>
</protein>
<feature type="transmembrane region" description="Helical" evidence="1">
    <location>
        <begin position="254"/>
        <end position="273"/>
    </location>
</feature>
<dbReference type="EMBL" id="MKGR01000029">
    <property type="protein sequence ID" value="OKP02833.1"/>
    <property type="molecule type" value="Genomic_DNA"/>
</dbReference>
<feature type="transmembrane region" description="Helical" evidence="1">
    <location>
        <begin position="379"/>
        <end position="397"/>
    </location>
</feature>
<feature type="transmembrane region" description="Helical" evidence="1">
    <location>
        <begin position="31"/>
        <end position="52"/>
    </location>
</feature>
<dbReference type="AlphaFoldDB" id="A0A1Q5TRH9"/>
<feature type="transmembrane region" description="Helical" evidence="1">
    <location>
        <begin position="64"/>
        <end position="86"/>
    </location>
</feature>